<evidence type="ECO:0000256" key="4">
    <source>
        <dbReference type="ARBA" id="ARBA00023136"/>
    </source>
</evidence>
<feature type="chain" id="PRO_5046188366" evidence="6">
    <location>
        <begin position="24"/>
        <end position="672"/>
    </location>
</feature>
<keyword evidence="6" id="KW-0732">Signal</keyword>
<gene>
    <name evidence="8" type="ORF">JOC54_004380</name>
</gene>
<dbReference type="InterPro" id="IPR011990">
    <property type="entry name" value="TPR-like_helical_dom_sf"/>
</dbReference>
<accession>A0ABS2T0U9</accession>
<dbReference type="Proteomes" id="UP001179280">
    <property type="component" value="Unassembled WGS sequence"/>
</dbReference>
<keyword evidence="9" id="KW-1185">Reference proteome</keyword>
<evidence type="ECO:0000256" key="2">
    <source>
        <dbReference type="ARBA" id="ARBA00022692"/>
    </source>
</evidence>
<dbReference type="InterPro" id="IPR050952">
    <property type="entry name" value="TRIM-NHL_E3_ligases"/>
</dbReference>
<evidence type="ECO:0000256" key="6">
    <source>
        <dbReference type="SAM" id="SignalP"/>
    </source>
</evidence>
<feature type="transmembrane region" description="Helical" evidence="5">
    <location>
        <begin position="630"/>
        <end position="654"/>
    </location>
</feature>
<dbReference type="SUPFAM" id="SSF75011">
    <property type="entry name" value="3-carboxy-cis,cis-mucoante lactonizing enzyme"/>
    <property type="match status" value="1"/>
</dbReference>
<evidence type="ECO:0000259" key="7">
    <source>
        <dbReference type="Pfam" id="PF04893"/>
    </source>
</evidence>
<feature type="transmembrane region" description="Helical" evidence="5">
    <location>
        <begin position="597"/>
        <end position="618"/>
    </location>
</feature>
<evidence type="ECO:0000313" key="9">
    <source>
        <dbReference type="Proteomes" id="UP001179280"/>
    </source>
</evidence>
<keyword evidence="8" id="KW-0238">DNA-binding</keyword>
<feature type="transmembrane region" description="Helical" evidence="5">
    <location>
        <begin position="529"/>
        <end position="549"/>
    </location>
</feature>
<evidence type="ECO:0000256" key="1">
    <source>
        <dbReference type="ARBA" id="ARBA00004141"/>
    </source>
</evidence>
<protein>
    <submittedName>
        <fullName evidence="8">DNA-binding beta-propeller fold protein YncE</fullName>
    </submittedName>
</protein>
<feature type="transmembrane region" description="Helical" evidence="5">
    <location>
        <begin position="426"/>
        <end position="445"/>
    </location>
</feature>
<dbReference type="InterPro" id="IPR006977">
    <property type="entry name" value="Yip1_dom"/>
</dbReference>
<keyword evidence="3 5" id="KW-1133">Transmembrane helix</keyword>
<feature type="transmembrane region" description="Helical" evidence="5">
    <location>
        <begin position="497"/>
        <end position="517"/>
    </location>
</feature>
<dbReference type="Gene3D" id="2.120.10.30">
    <property type="entry name" value="TolB, C-terminal domain"/>
    <property type="match status" value="1"/>
</dbReference>
<reference evidence="8" key="1">
    <citation type="submission" date="2021-01" db="EMBL/GenBank/DDBJ databases">
        <title>Genomic Encyclopedia of Type Strains, Phase IV (KMG-IV): sequencing the most valuable type-strain genomes for metagenomic binning, comparative biology and taxonomic classification.</title>
        <authorList>
            <person name="Goeker M."/>
        </authorList>
    </citation>
    <scope>NUCLEOTIDE SEQUENCE</scope>
    <source>
        <strain evidence="8">DSM 21943</strain>
    </source>
</reference>
<name>A0ABS2T0U9_9BACI</name>
<dbReference type="Pfam" id="PF04893">
    <property type="entry name" value="Yip1"/>
    <property type="match status" value="1"/>
</dbReference>
<evidence type="ECO:0000256" key="3">
    <source>
        <dbReference type="ARBA" id="ARBA00022989"/>
    </source>
</evidence>
<comment type="subcellular location">
    <subcellularLocation>
        <location evidence="1">Membrane</location>
        <topology evidence="1">Multi-pass membrane protein</topology>
    </subcellularLocation>
</comment>
<dbReference type="Gene3D" id="1.25.40.10">
    <property type="entry name" value="Tetratricopeptide repeat domain"/>
    <property type="match status" value="1"/>
</dbReference>
<dbReference type="RefSeq" id="WP_204469024.1">
    <property type="nucleotide sequence ID" value="NZ_JAFBCV010000021.1"/>
</dbReference>
<proteinExistence type="predicted"/>
<comment type="caution">
    <text evidence="8">The sequence shown here is derived from an EMBL/GenBank/DDBJ whole genome shotgun (WGS) entry which is preliminary data.</text>
</comment>
<dbReference type="SUPFAM" id="SSF48452">
    <property type="entry name" value="TPR-like"/>
    <property type="match status" value="1"/>
</dbReference>
<evidence type="ECO:0000256" key="5">
    <source>
        <dbReference type="SAM" id="Phobius"/>
    </source>
</evidence>
<dbReference type="PANTHER" id="PTHR24104">
    <property type="entry name" value="E3 UBIQUITIN-PROTEIN LIGASE NHLRC1-RELATED"/>
    <property type="match status" value="1"/>
</dbReference>
<organism evidence="8 9">
    <name type="scientific">Shouchella xiaoxiensis</name>
    <dbReference type="NCBI Taxonomy" id="766895"/>
    <lineage>
        <taxon>Bacteria</taxon>
        <taxon>Bacillati</taxon>
        <taxon>Bacillota</taxon>
        <taxon>Bacilli</taxon>
        <taxon>Bacillales</taxon>
        <taxon>Bacillaceae</taxon>
        <taxon>Shouchella</taxon>
    </lineage>
</organism>
<dbReference type="GO" id="GO:0003677">
    <property type="term" value="F:DNA binding"/>
    <property type="evidence" value="ECO:0007669"/>
    <property type="project" value="UniProtKB-KW"/>
</dbReference>
<feature type="signal peptide" evidence="6">
    <location>
        <begin position="1"/>
        <end position="23"/>
    </location>
</feature>
<sequence length="672" mass="75888">MKKVLLLWLCFAFIFMMPLSVQASVEVPYKTYTLSGEGYPMETQVAYVPVGNIGNAGELIAPEDLFIDETNSVFVADSGKQLVAVFNEEGSLIGEIGSGELIEPLGVFVNETGIYVADYGREEIVLFNHDGELMQSFGRPDTPLYGERAVFKPQKVAVDRRGNMYVVSEGSTNGIVQLSSEGDFLGFFGVNRSGSSLMSFLPDLLTSETQRLNQFLRVPPAPSNITIDEQGLIYTVTAGTDEEVLRRLNIAGSNMLPSDIAGSNPMRDVAVGQAGNMVTITTDGTIYELDPEGYTLFYFGGREDGTSRAGLFVQPSAIEIDQNGQLLIADREKGTVELFSPTGFTEKLHEGIGLFAEGYYVESEAIWQDVLQLNASFALAHNAIGQSEFKQQNYDEAMERFKRSNNQSAYSNAFWEVRYEWMQENLSLLFASVIGLITLRFGIVYTNRRFGYLAPVNQKWQQVKQWKLLNDLLFLFRFIRHPIDSFYYLKTNQRSSLLSASIMYIILFLSYLFFVYGRGFIFSPTPLEYFWFTYDLVLFVTPILFFLLVNYLVSTISDGEGRFSELYKGFIYACAPLLIGLVPLVFVSQILTLNEAFIFNFSLIIMISYSLIILFIMVKEIHDFSFWGTVRNILITLFGMILLAFVLMIVYVLFDQVIQFVSSIIQEVLYRV</sequence>
<dbReference type="InterPro" id="IPR011042">
    <property type="entry name" value="6-blade_b-propeller_TolB-like"/>
</dbReference>
<dbReference type="EMBL" id="JAFBCV010000021">
    <property type="protein sequence ID" value="MBM7841081.1"/>
    <property type="molecule type" value="Genomic_DNA"/>
</dbReference>
<dbReference type="CDD" id="cd05819">
    <property type="entry name" value="NHL"/>
    <property type="match status" value="1"/>
</dbReference>
<feature type="domain" description="Yip1" evidence="7">
    <location>
        <begin position="477"/>
        <end position="648"/>
    </location>
</feature>
<feature type="transmembrane region" description="Helical" evidence="5">
    <location>
        <begin position="570"/>
        <end position="591"/>
    </location>
</feature>
<keyword evidence="2 5" id="KW-0812">Transmembrane</keyword>
<dbReference type="PANTHER" id="PTHR24104:SF25">
    <property type="entry name" value="PROTEIN LIN-41"/>
    <property type="match status" value="1"/>
</dbReference>
<evidence type="ECO:0000313" key="8">
    <source>
        <dbReference type="EMBL" id="MBM7841081.1"/>
    </source>
</evidence>
<keyword evidence="4 5" id="KW-0472">Membrane</keyword>